<dbReference type="AlphaFoldDB" id="A0A6C0M1L8"/>
<accession>A0A6C0M1L8</accession>
<sequence>MACVQTLKQAPDATWTGKTADGTVKTFQTLGQYKLYTRSLANCPQVQPWVPGKETQESGFGTLAPRDPGLQARYDAMSPAWEGVTSSDAAVARGVYSLDSAAATRVQLRSANPAPPVTPTPTYCVVQ</sequence>
<feature type="region of interest" description="Disordered" evidence="1">
    <location>
        <begin position="48"/>
        <end position="67"/>
    </location>
</feature>
<evidence type="ECO:0000313" key="2">
    <source>
        <dbReference type="EMBL" id="QHU36550.1"/>
    </source>
</evidence>
<reference evidence="2" key="1">
    <citation type="journal article" date="2020" name="Nature">
        <title>Giant virus diversity and host interactions through global metagenomics.</title>
        <authorList>
            <person name="Schulz F."/>
            <person name="Roux S."/>
            <person name="Paez-Espino D."/>
            <person name="Jungbluth S."/>
            <person name="Walsh D.A."/>
            <person name="Denef V.J."/>
            <person name="McMahon K.D."/>
            <person name="Konstantinidis K.T."/>
            <person name="Eloe-Fadrosh E.A."/>
            <person name="Kyrpides N.C."/>
            <person name="Woyke T."/>
        </authorList>
    </citation>
    <scope>NUCLEOTIDE SEQUENCE</scope>
    <source>
        <strain evidence="2">GVMAG-S-1035231-58</strain>
    </source>
</reference>
<evidence type="ECO:0000256" key="1">
    <source>
        <dbReference type="SAM" id="MobiDB-lite"/>
    </source>
</evidence>
<proteinExistence type="predicted"/>
<organism evidence="2">
    <name type="scientific">viral metagenome</name>
    <dbReference type="NCBI Taxonomy" id="1070528"/>
    <lineage>
        <taxon>unclassified sequences</taxon>
        <taxon>metagenomes</taxon>
        <taxon>organismal metagenomes</taxon>
    </lineage>
</organism>
<name>A0A6C0M1L8_9ZZZZ</name>
<dbReference type="EMBL" id="MN740639">
    <property type="protein sequence ID" value="QHU36550.1"/>
    <property type="molecule type" value="Genomic_DNA"/>
</dbReference>
<protein>
    <submittedName>
        <fullName evidence="2">Uncharacterized protein</fullName>
    </submittedName>
</protein>